<name>A0A6M2EMZ9_9ROSI</name>
<protein>
    <submittedName>
        <fullName evidence="1">Uncharacterized protein</fullName>
    </submittedName>
</protein>
<proteinExistence type="predicted"/>
<dbReference type="AlphaFoldDB" id="A0A6M2EMZ9"/>
<accession>A0A6M2EMZ9</accession>
<evidence type="ECO:0000313" key="1">
    <source>
        <dbReference type="EMBL" id="NUU85436.1"/>
    </source>
</evidence>
<reference evidence="1" key="1">
    <citation type="submission" date="2020-03" db="EMBL/GenBank/DDBJ databases">
        <authorList>
            <person name="Zhang R."/>
        </authorList>
    </citation>
    <scope>NUCLEOTIDE SEQUENCE</scope>
</reference>
<sequence>MQTGKTYFTLLGTGKKSNNTMGLGERSKLCHLLQQMIHPCLLPVIPASTSLMEGCFSGTCLLPSKESRMGLTTAGRKRPIPPIRQEAATTGSCAMNILNFSITGIFVSLSPNF</sequence>
<dbReference type="EMBL" id="GILB01005103">
    <property type="protein sequence ID" value="NUU85436.1"/>
    <property type="molecule type" value="Transcribed_RNA"/>
</dbReference>
<organism evidence="1">
    <name type="scientific">Populus davidiana</name>
    <dbReference type="NCBI Taxonomy" id="266767"/>
    <lineage>
        <taxon>Eukaryota</taxon>
        <taxon>Viridiplantae</taxon>
        <taxon>Streptophyta</taxon>
        <taxon>Embryophyta</taxon>
        <taxon>Tracheophyta</taxon>
        <taxon>Spermatophyta</taxon>
        <taxon>Magnoliopsida</taxon>
        <taxon>eudicotyledons</taxon>
        <taxon>Gunneridae</taxon>
        <taxon>Pentapetalae</taxon>
        <taxon>rosids</taxon>
        <taxon>fabids</taxon>
        <taxon>Malpighiales</taxon>
        <taxon>Salicaceae</taxon>
        <taxon>Saliceae</taxon>
        <taxon>Populus</taxon>
    </lineage>
</organism>